<feature type="compositionally biased region" description="Polar residues" evidence="2">
    <location>
        <begin position="1095"/>
        <end position="1104"/>
    </location>
</feature>
<feature type="region of interest" description="Disordered" evidence="2">
    <location>
        <begin position="1058"/>
        <end position="1143"/>
    </location>
</feature>
<evidence type="ECO:0000313" key="3">
    <source>
        <dbReference type="EMBL" id="CEM41862.1"/>
    </source>
</evidence>
<feature type="compositionally biased region" description="Acidic residues" evidence="2">
    <location>
        <begin position="1111"/>
        <end position="1129"/>
    </location>
</feature>
<feature type="compositionally biased region" description="Basic and acidic residues" evidence="2">
    <location>
        <begin position="824"/>
        <end position="834"/>
    </location>
</feature>
<dbReference type="VEuPathDB" id="CryptoDB:Cvel_6377"/>
<feature type="compositionally biased region" description="Low complexity" evidence="2">
    <location>
        <begin position="942"/>
        <end position="967"/>
    </location>
</feature>
<feature type="region of interest" description="Disordered" evidence="2">
    <location>
        <begin position="1006"/>
        <end position="1030"/>
    </location>
</feature>
<dbReference type="EMBL" id="CDMZ01002322">
    <property type="protein sequence ID" value="CEM41862.1"/>
    <property type="molecule type" value="Genomic_DNA"/>
</dbReference>
<feature type="compositionally biased region" description="Basic and acidic residues" evidence="2">
    <location>
        <begin position="684"/>
        <end position="695"/>
    </location>
</feature>
<sequence length="1143" mass="126808">MLRKATAPKPTEGSAPSHIVRKREVSASHQIFPLLHPETLAGGVLRNADALGSRVFRKADDMLDSESLAEFLPESSFDLFSLVSERGSRLHASLVSSPKAALPVQAYRVSPLSLAADFRLQLENWFFAIPEETASEAKRRETVALSEVKTGLVSFEGGRPDTQTAGEWMMNRFLPFGVHAKFEEGQGAEVKVEEAEPILRGAPLELGGGRTKMSVTRVASLSSDIAKMTFSRPAAVDLIALWRDPHRGRARSGSDHQQEMSKEEAEKETAEQWRLRHLTATQTDEPHCRLTARRFALRNGTPPGGPDGSPPVAAGEIVWSLLLEDADFLPRPGETWQIFDVAGYASEIIFSNCRGLKLGAVQVSTSFYDNAETHKRPKLPSEFSSDTWALTPEFMETADRVQLHAVPSRSGISASARLYPREAGTMQVGEAFLGGFQLRNHSQYLLSQLEKEATLKIPTCAQLLFDTAALLEDFLLNEALPLPAGVSASTLISEAFFEDSIAASRRRQQGMDTADDDSAIADLEAEGEFLALQMDNLAAAHERWQDRKDRERKRNRQSFLNTPLWPQQVLSETKEEEGEKKECCADPSEYPENPGIILTPQEADRLHTVLLDLDLGEGAERAFSIPQYDTAELDTWGSAWDDSANSGGSPSSVWSLEGLLDLLKGGASSSSSAGLSSHSAPSGDARRGQEEIETEKEREIRLLKAKARAEDGQIFEGLWRDRQGISRKQAKSVVLQLAEAAASLLIRHDEEDVISLVDEMSDLESVKGPQDLDAVVTRSLDNYLDFLRSLAPEDLNEEALSFLRTGSLSFNPYTPLETETEVEEEKRERERESDLSNSVKYEEYLGSTPPMQSFAALAEREVKREGDVGHQWAKLAESLAGQSGNQEHPWNTNTDKTDNMWREILAKGWVSESTAESDEDEESTEEGGTDEEEKEEEEAEVLLMPSLSDLSSSHLSFPSHSGSDSSSEGGGLAPILRSLEEIFSEEGGEHLDAFIETSRAVVAKALQKAKRRDRETVRGEGGEEEDPLEDLLLAPGEFIREMREAQQEALEWLKTQHKSKEALVQTIKKRQERRERDQTQHSDATDPATKVWHWIQSQFLQTGTGDRGAGDEDNSDSEEEEEGDHEEVFDPTYIEYDFDLTFD</sequence>
<feature type="region of interest" description="Disordered" evidence="2">
    <location>
        <begin position="570"/>
        <end position="592"/>
    </location>
</feature>
<keyword evidence="1" id="KW-0175">Coiled coil</keyword>
<feature type="coiled-coil region" evidence="1">
    <location>
        <begin position="520"/>
        <end position="554"/>
    </location>
</feature>
<accession>A0A0G4HCY5</accession>
<evidence type="ECO:0000256" key="1">
    <source>
        <dbReference type="SAM" id="Coils"/>
    </source>
</evidence>
<organism evidence="3">
    <name type="scientific">Chromera velia CCMP2878</name>
    <dbReference type="NCBI Taxonomy" id="1169474"/>
    <lineage>
        <taxon>Eukaryota</taxon>
        <taxon>Sar</taxon>
        <taxon>Alveolata</taxon>
        <taxon>Colpodellida</taxon>
        <taxon>Chromeraceae</taxon>
        <taxon>Chromera</taxon>
    </lineage>
</organism>
<reference evidence="3" key="1">
    <citation type="submission" date="2014-11" db="EMBL/GenBank/DDBJ databases">
        <authorList>
            <person name="Otto D Thomas"/>
            <person name="Naeem Raeece"/>
        </authorList>
    </citation>
    <scope>NUCLEOTIDE SEQUENCE</scope>
</reference>
<feature type="compositionally biased region" description="Basic and acidic residues" evidence="2">
    <location>
        <begin position="1072"/>
        <end position="1084"/>
    </location>
</feature>
<name>A0A0G4HCY5_9ALVE</name>
<proteinExistence type="predicted"/>
<protein>
    <submittedName>
        <fullName evidence="3">Uncharacterized protein</fullName>
    </submittedName>
</protein>
<feature type="compositionally biased region" description="Acidic residues" evidence="2">
    <location>
        <begin position="915"/>
        <end position="940"/>
    </location>
</feature>
<feature type="compositionally biased region" description="Low complexity" evidence="2">
    <location>
        <begin position="670"/>
        <end position="683"/>
    </location>
</feature>
<gene>
    <name evidence="3" type="ORF">Cvel_6377</name>
</gene>
<feature type="region of interest" description="Disordered" evidence="2">
    <location>
        <begin position="813"/>
        <end position="837"/>
    </location>
</feature>
<feature type="compositionally biased region" description="Basic and acidic residues" evidence="2">
    <location>
        <begin position="1012"/>
        <end position="1021"/>
    </location>
</feature>
<feature type="region of interest" description="Disordered" evidence="2">
    <location>
        <begin position="908"/>
        <end position="973"/>
    </location>
</feature>
<evidence type="ECO:0000256" key="2">
    <source>
        <dbReference type="SAM" id="MobiDB-lite"/>
    </source>
</evidence>
<feature type="region of interest" description="Disordered" evidence="2">
    <location>
        <begin position="247"/>
        <end position="271"/>
    </location>
</feature>
<feature type="region of interest" description="Disordered" evidence="2">
    <location>
        <begin position="670"/>
        <end position="695"/>
    </location>
</feature>
<dbReference type="AlphaFoldDB" id="A0A0G4HCY5"/>